<feature type="transmembrane region" description="Helical" evidence="1">
    <location>
        <begin position="343"/>
        <end position="362"/>
    </location>
</feature>
<feature type="transmembrane region" description="Helical" evidence="1">
    <location>
        <begin position="43"/>
        <end position="60"/>
    </location>
</feature>
<evidence type="ECO:0000256" key="1">
    <source>
        <dbReference type="SAM" id="Phobius"/>
    </source>
</evidence>
<feature type="transmembrane region" description="Helical" evidence="1">
    <location>
        <begin position="160"/>
        <end position="179"/>
    </location>
</feature>
<dbReference type="KEGG" id="mmil:sm9_1035"/>
<dbReference type="PANTHER" id="PTHR36840:SF1">
    <property type="entry name" value="BLL5714 PROTEIN"/>
    <property type="match status" value="1"/>
</dbReference>
<feature type="transmembrane region" description="Helical" evidence="1">
    <location>
        <begin position="222"/>
        <end position="241"/>
    </location>
</feature>
<keyword evidence="1" id="KW-1133">Transmembrane helix</keyword>
<gene>
    <name evidence="2" type="primary">ltrA</name>
    <name evidence="2" type="ORF">sm9_1035</name>
</gene>
<dbReference type="Proteomes" id="UP000067738">
    <property type="component" value="Chromosome"/>
</dbReference>
<dbReference type="PANTHER" id="PTHR36840">
    <property type="entry name" value="BLL5714 PROTEIN"/>
    <property type="match status" value="1"/>
</dbReference>
<dbReference type="PATRIC" id="fig|230361.4.peg.1066"/>
<dbReference type="AlphaFoldDB" id="A0A0U3E938"/>
<dbReference type="Pfam" id="PF06772">
    <property type="entry name" value="LtrA"/>
    <property type="match status" value="1"/>
</dbReference>
<accession>A0A0U3E938</accession>
<dbReference type="EMBL" id="CP011266">
    <property type="protein sequence ID" value="ALT68824.1"/>
    <property type="molecule type" value="Genomic_DNA"/>
</dbReference>
<evidence type="ECO:0000313" key="3">
    <source>
        <dbReference type="Proteomes" id="UP000067738"/>
    </source>
</evidence>
<sequence length="370" mass="42371">MAIVEKKVELIELFYDLIFVYAISKLTALISEPVNGTVAPDSFFIYIITSFVILQAWLYFTNYVNRYGQWHWHEYILAIVNMIAVIFMANTINAQWNQMFVPFNISMLVMLSTVFVLYLIQVKQHGTFDIAAGNSIQILSIVCSIYIIALLVILLGFHDIVIWIDVIAVITGAFLPFFLKGHFDEGVINFPHLVERFELLTIITFGEAVVGMTYFFDVTSFNITSILVFLIVISMFGSYVIQIHNLVNHHRVERSLRLMFSHYFIIISINLMTVAFEWLHSGEVNPHLEIGVMIISLIVFYASIMANKPYYKEGIKFLNGDLVKMILFTAVGSFVILFSMENIYLFLSGILIITLGNLSVLAKIQKKYLK</sequence>
<organism evidence="2 3">
    <name type="scientific">Methanobrevibacter millerae</name>
    <dbReference type="NCBI Taxonomy" id="230361"/>
    <lineage>
        <taxon>Archaea</taxon>
        <taxon>Methanobacteriati</taxon>
        <taxon>Methanobacteriota</taxon>
        <taxon>Methanomada group</taxon>
        <taxon>Methanobacteria</taxon>
        <taxon>Methanobacteriales</taxon>
        <taxon>Methanobacteriaceae</taxon>
        <taxon>Methanobrevibacter</taxon>
    </lineage>
</organism>
<feature type="transmembrane region" description="Helical" evidence="1">
    <location>
        <begin position="132"/>
        <end position="154"/>
    </location>
</feature>
<name>A0A0U3E938_9EURY</name>
<keyword evidence="1" id="KW-0812">Transmembrane</keyword>
<keyword evidence="3" id="KW-1185">Reference proteome</keyword>
<feature type="transmembrane region" description="Helical" evidence="1">
    <location>
        <begin position="199"/>
        <end position="216"/>
    </location>
</feature>
<feature type="transmembrane region" description="Helical" evidence="1">
    <location>
        <begin position="72"/>
        <end position="93"/>
    </location>
</feature>
<feature type="transmembrane region" description="Helical" evidence="1">
    <location>
        <begin position="287"/>
        <end position="306"/>
    </location>
</feature>
<dbReference type="RefSeq" id="WP_083495841.1">
    <property type="nucleotide sequence ID" value="NZ_CP011266.1"/>
</dbReference>
<reference evidence="2 3" key="1">
    <citation type="submission" date="2015-04" db="EMBL/GenBank/DDBJ databases">
        <title>The complete genome sequence of the rumen methanogen Methanobrevibacter millerae SM9.</title>
        <authorList>
            <person name="Leahy S.C."/>
            <person name="Kelly W.J."/>
            <person name="Pacheco D.M."/>
            <person name="Li D."/>
            <person name="Altermann E."/>
            <person name="Attwood G.T."/>
        </authorList>
    </citation>
    <scope>NUCLEOTIDE SEQUENCE [LARGE SCALE GENOMIC DNA]</scope>
    <source>
        <strain evidence="2 3">SM9</strain>
    </source>
</reference>
<feature type="transmembrane region" description="Helical" evidence="1">
    <location>
        <begin position="99"/>
        <end position="120"/>
    </location>
</feature>
<feature type="transmembrane region" description="Helical" evidence="1">
    <location>
        <begin position="12"/>
        <end position="31"/>
    </location>
</feature>
<evidence type="ECO:0000313" key="2">
    <source>
        <dbReference type="EMBL" id="ALT68824.1"/>
    </source>
</evidence>
<dbReference type="OrthoDB" id="76661at2157"/>
<keyword evidence="1" id="KW-0472">Membrane</keyword>
<dbReference type="InterPro" id="IPR010640">
    <property type="entry name" value="Low_temperature_requirement_A"/>
</dbReference>
<proteinExistence type="predicted"/>
<feature type="transmembrane region" description="Helical" evidence="1">
    <location>
        <begin position="318"/>
        <end position="337"/>
    </location>
</feature>
<dbReference type="GeneID" id="26736004"/>
<feature type="transmembrane region" description="Helical" evidence="1">
    <location>
        <begin position="262"/>
        <end position="281"/>
    </location>
</feature>
<protein>
    <submittedName>
        <fullName evidence="2">Low temperature requirement protein LtrA</fullName>
    </submittedName>
</protein>